<feature type="compositionally biased region" description="Basic and acidic residues" evidence="1">
    <location>
        <begin position="32"/>
        <end position="59"/>
    </location>
</feature>
<accession>A0A645H499</accession>
<feature type="region of interest" description="Disordered" evidence="1">
    <location>
        <begin position="1"/>
        <end position="59"/>
    </location>
</feature>
<dbReference type="EMBL" id="VSSQ01086567">
    <property type="protein sequence ID" value="MPN33848.1"/>
    <property type="molecule type" value="Genomic_DNA"/>
</dbReference>
<feature type="compositionally biased region" description="Basic and acidic residues" evidence="1">
    <location>
        <begin position="1"/>
        <end position="15"/>
    </location>
</feature>
<dbReference type="AlphaFoldDB" id="A0A645H499"/>
<gene>
    <name evidence="2" type="ORF">SDC9_181340</name>
</gene>
<evidence type="ECO:0000256" key="1">
    <source>
        <dbReference type="SAM" id="MobiDB-lite"/>
    </source>
</evidence>
<proteinExistence type="predicted"/>
<name>A0A645H499_9ZZZZ</name>
<sequence>MVPGDEERKTQRDGQRTQAPFAQAPYGFGVGLRKDQQDPAHGQRHEEGNNENEQRGVHLRDSVCSGGAATGHSLAYRAVSAIDHGRIGAIFLPQGAFIGVVCGKSARRPDFPRFRQSGWRSRGLPRV</sequence>
<protein>
    <submittedName>
        <fullName evidence="2">Uncharacterized protein</fullName>
    </submittedName>
</protein>
<comment type="caution">
    <text evidence="2">The sequence shown here is derived from an EMBL/GenBank/DDBJ whole genome shotgun (WGS) entry which is preliminary data.</text>
</comment>
<organism evidence="2">
    <name type="scientific">bioreactor metagenome</name>
    <dbReference type="NCBI Taxonomy" id="1076179"/>
    <lineage>
        <taxon>unclassified sequences</taxon>
        <taxon>metagenomes</taxon>
        <taxon>ecological metagenomes</taxon>
    </lineage>
</organism>
<evidence type="ECO:0000313" key="2">
    <source>
        <dbReference type="EMBL" id="MPN33848.1"/>
    </source>
</evidence>
<reference evidence="2" key="1">
    <citation type="submission" date="2019-08" db="EMBL/GenBank/DDBJ databases">
        <authorList>
            <person name="Kucharzyk K."/>
            <person name="Murdoch R.W."/>
            <person name="Higgins S."/>
            <person name="Loffler F."/>
        </authorList>
    </citation>
    <scope>NUCLEOTIDE SEQUENCE</scope>
</reference>